<dbReference type="AlphaFoldDB" id="A0A7W8YVQ5"/>
<comment type="caution">
    <text evidence="2">The sequence shown here is derived from an EMBL/GenBank/DDBJ whole genome shotgun (WGS) entry which is preliminary data.</text>
</comment>
<dbReference type="NCBIfam" id="TIGR03891">
    <property type="entry name" value="thiopep_ocin"/>
    <property type="match status" value="1"/>
</dbReference>
<evidence type="ECO:0000313" key="2">
    <source>
        <dbReference type="EMBL" id="MBB5622670.1"/>
    </source>
</evidence>
<dbReference type="Pfam" id="PF14028">
    <property type="entry name" value="Lant_dehydr_C"/>
    <property type="match status" value="1"/>
</dbReference>
<organism evidence="2 3">
    <name type="scientific">Pedobacter cryoconitis</name>
    <dbReference type="NCBI Taxonomy" id="188932"/>
    <lineage>
        <taxon>Bacteria</taxon>
        <taxon>Pseudomonadati</taxon>
        <taxon>Bacteroidota</taxon>
        <taxon>Sphingobacteriia</taxon>
        <taxon>Sphingobacteriales</taxon>
        <taxon>Sphingobacteriaceae</taxon>
        <taxon>Pedobacter</taxon>
    </lineage>
</organism>
<feature type="domain" description="Thiopeptide-type bacteriocin biosynthesis" evidence="1">
    <location>
        <begin position="8"/>
        <end position="276"/>
    </location>
</feature>
<evidence type="ECO:0000259" key="1">
    <source>
        <dbReference type="Pfam" id="PF14028"/>
    </source>
</evidence>
<gene>
    <name evidence="2" type="ORF">HDE69_003748</name>
</gene>
<sequence>MKAKAIQWFAAYLFYAGDLDLMLRELVTPFVCEFFPHDNTEASWFFIRYWENGSHIRLRMNAELSLQNVLIKTLDKRANEFFLQYPADHALQFPVYEPEITRYGNHQSMQWAELHFFKSSAFILDWICTRKPGASALIQSLRLQLILLLATGWEIARLITVCNFFIDGWLPRLYLSGTDTATQKIFWLKEFETSFNRTKAVILPASKVFWEEITAGTANQEVQDLFKANRLILQNYQQADFTEIKRIEIMTSLMHMNNNRLGISNHEEAYGMYCTLQCLDFIANS</sequence>
<evidence type="ECO:0000313" key="3">
    <source>
        <dbReference type="Proteomes" id="UP000537718"/>
    </source>
</evidence>
<proteinExistence type="predicted"/>
<dbReference type="EMBL" id="JACHCF010000009">
    <property type="protein sequence ID" value="MBB5622670.1"/>
    <property type="molecule type" value="Genomic_DNA"/>
</dbReference>
<accession>A0A7W8YVQ5</accession>
<dbReference type="InterPro" id="IPR023809">
    <property type="entry name" value="Thiopep_bacteriocin_synth_dom"/>
</dbReference>
<dbReference type="Proteomes" id="UP000537718">
    <property type="component" value="Unassembled WGS sequence"/>
</dbReference>
<reference evidence="2 3" key="1">
    <citation type="submission" date="2020-08" db="EMBL/GenBank/DDBJ databases">
        <title>Genomic Encyclopedia of Type Strains, Phase IV (KMG-V): Genome sequencing to study the core and pangenomes of soil and plant-associated prokaryotes.</title>
        <authorList>
            <person name="Whitman W."/>
        </authorList>
    </citation>
    <scope>NUCLEOTIDE SEQUENCE [LARGE SCALE GENOMIC DNA]</scope>
    <source>
        <strain evidence="2 3">MP7CTX6</strain>
    </source>
</reference>
<name>A0A7W8YVQ5_9SPHI</name>
<protein>
    <submittedName>
        <fullName evidence="2">Thiopeptide-type bacteriocin biosynthesis protein</fullName>
    </submittedName>
</protein>